<name>A0A5K7YQU0_9BACT</name>
<dbReference type="RefSeq" id="WP_155319896.1">
    <property type="nucleotide sequence ID" value="NZ_AP021874.1"/>
</dbReference>
<keyword evidence="1" id="KW-0812">Transmembrane</keyword>
<gene>
    <name evidence="2" type="ORF">DSCA_60820</name>
</gene>
<dbReference type="Proteomes" id="UP000427906">
    <property type="component" value="Chromosome"/>
</dbReference>
<keyword evidence="1" id="KW-0472">Membrane</keyword>
<proteinExistence type="predicted"/>
<dbReference type="AlphaFoldDB" id="A0A5K7YQU0"/>
<organism evidence="2 3">
    <name type="scientific">Desulfosarcina alkanivorans</name>
    <dbReference type="NCBI Taxonomy" id="571177"/>
    <lineage>
        <taxon>Bacteria</taxon>
        <taxon>Pseudomonadati</taxon>
        <taxon>Thermodesulfobacteriota</taxon>
        <taxon>Desulfobacteria</taxon>
        <taxon>Desulfobacterales</taxon>
        <taxon>Desulfosarcinaceae</taxon>
        <taxon>Desulfosarcina</taxon>
    </lineage>
</organism>
<evidence type="ECO:0000313" key="2">
    <source>
        <dbReference type="EMBL" id="BBO72152.1"/>
    </source>
</evidence>
<feature type="transmembrane region" description="Helical" evidence="1">
    <location>
        <begin position="16"/>
        <end position="39"/>
    </location>
</feature>
<dbReference type="OrthoDB" id="5405940at2"/>
<evidence type="ECO:0000256" key="1">
    <source>
        <dbReference type="SAM" id="Phobius"/>
    </source>
</evidence>
<sequence length="163" mass="18122">MLAKKKEGDGLVKSVLLAYFILALHVLLIAGMAVLVLFFRGVVNYMLWIFLGGMVLIGFSLFYFIRRMRAEGRSLREMLKNPMFNGRSVEVSLLGGMATVKLGQSSQPPAIGHDAAVDLPRLEDPEASRNRDASDLAELARLLEKDLITVDEFNKAKRQLLKG</sequence>
<dbReference type="EMBL" id="AP021874">
    <property type="protein sequence ID" value="BBO72152.1"/>
    <property type="molecule type" value="Genomic_DNA"/>
</dbReference>
<evidence type="ECO:0000313" key="3">
    <source>
        <dbReference type="Proteomes" id="UP000427906"/>
    </source>
</evidence>
<keyword evidence="1" id="KW-1133">Transmembrane helix</keyword>
<keyword evidence="3" id="KW-1185">Reference proteome</keyword>
<dbReference type="KEGG" id="dalk:DSCA_60820"/>
<reference evidence="2 3" key="1">
    <citation type="submission" date="2019-11" db="EMBL/GenBank/DDBJ databases">
        <title>Comparative genomics of hydrocarbon-degrading Desulfosarcina strains.</title>
        <authorList>
            <person name="Watanabe M."/>
            <person name="Kojima H."/>
            <person name="Fukui M."/>
        </authorList>
    </citation>
    <scope>NUCLEOTIDE SEQUENCE [LARGE SCALE GENOMIC DNA]</scope>
    <source>
        <strain evidence="2 3">PL12</strain>
    </source>
</reference>
<protein>
    <recommendedName>
        <fullName evidence="4">SHOCT domain-containing protein</fullName>
    </recommendedName>
</protein>
<evidence type="ECO:0008006" key="4">
    <source>
        <dbReference type="Google" id="ProtNLM"/>
    </source>
</evidence>
<accession>A0A5K7YQU0</accession>
<feature type="transmembrane region" description="Helical" evidence="1">
    <location>
        <begin position="45"/>
        <end position="65"/>
    </location>
</feature>